<keyword evidence="1" id="KW-0472">Membrane</keyword>
<accession>A0A6P1VU91</accession>
<evidence type="ECO:0000256" key="1">
    <source>
        <dbReference type="SAM" id="Phobius"/>
    </source>
</evidence>
<dbReference type="Pfam" id="PF14903">
    <property type="entry name" value="WG_beta_rep"/>
    <property type="match status" value="6"/>
</dbReference>
<dbReference type="AlphaFoldDB" id="A0A6P1VU91"/>
<sequence>METTTSKKWYNKVWLVVFSGLTLFPINLFILLKNQSIKRIWKVILFLLSPLFTALTVGLLFFSYISISSLLKTKFEESAKKAADGPIVFYDWNTALAGYKNADDEIIIPAKFDYAGDIVNGSAVVCQDGKYGYIDKEGNQLLPFQFDDAFTFNEGVAVVKQENKWMVIDSKGQPLKTLDYDSIYQSDTLFMIKKKNLYGCLNTKGEEIIKPEVPSSFHFRDGLAYFGPFKDGIIYMDTRLKPALIINGTQGSDFSEGLSAIIRDGKVGFINLNGELVIPAEYDVKDYSGITFLPSFSLGLACVHKNGKYGFINKQGEIVIPLQFDHAYDFNKSGITTVTVNKKQGVINTQGDFVLQPIYESVNTIPSGINIIRAELNGKFGFVDKTGKVVRPFIYDLVYDYNDGRFFARQNGKWALLDQDGKQITPFHFENVYGGFEEGVACVQLNGKYGYISKSGKLIIDFKFDKGGNFNKGKLGKYQNDSYFIYNKKGREIGSE</sequence>
<evidence type="ECO:0000313" key="2">
    <source>
        <dbReference type="EMBL" id="QHV95317.1"/>
    </source>
</evidence>
<evidence type="ECO:0000313" key="3">
    <source>
        <dbReference type="Proteomes" id="UP000464577"/>
    </source>
</evidence>
<keyword evidence="1" id="KW-0812">Transmembrane</keyword>
<feature type="transmembrane region" description="Helical" evidence="1">
    <location>
        <begin position="44"/>
        <end position="65"/>
    </location>
</feature>
<protein>
    <recommendedName>
        <fullName evidence="4">WG repeat-containing protein</fullName>
    </recommendedName>
</protein>
<dbReference type="EMBL" id="CP045997">
    <property type="protein sequence ID" value="QHV95317.1"/>
    <property type="molecule type" value="Genomic_DNA"/>
</dbReference>
<dbReference type="KEGG" id="senf:GJR95_09970"/>
<evidence type="ECO:0008006" key="4">
    <source>
        <dbReference type="Google" id="ProtNLM"/>
    </source>
</evidence>
<dbReference type="PANTHER" id="PTHR37841:SF1">
    <property type="entry name" value="DUF3298 DOMAIN-CONTAINING PROTEIN"/>
    <property type="match status" value="1"/>
</dbReference>
<dbReference type="SUPFAM" id="SSF69360">
    <property type="entry name" value="Cell wall binding repeat"/>
    <property type="match status" value="1"/>
</dbReference>
<organism evidence="2 3">
    <name type="scientific">Spirosoma endbachense</name>
    <dbReference type="NCBI Taxonomy" id="2666025"/>
    <lineage>
        <taxon>Bacteria</taxon>
        <taxon>Pseudomonadati</taxon>
        <taxon>Bacteroidota</taxon>
        <taxon>Cytophagia</taxon>
        <taxon>Cytophagales</taxon>
        <taxon>Cytophagaceae</taxon>
        <taxon>Spirosoma</taxon>
    </lineage>
</organism>
<gene>
    <name evidence="2" type="ORF">GJR95_09970</name>
</gene>
<keyword evidence="3" id="KW-1185">Reference proteome</keyword>
<feature type="transmembrane region" description="Helical" evidence="1">
    <location>
        <begin position="12"/>
        <end position="32"/>
    </location>
</feature>
<dbReference type="RefSeq" id="WP_162385728.1">
    <property type="nucleotide sequence ID" value="NZ_CP045997.1"/>
</dbReference>
<dbReference type="PANTHER" id="PTHR37841">
    <property type="entry name" value="GLR2918 PROTEIN"/>
    <property type="match status" value="1"/>
</dbReference>
<name>A0A6P1VU91_9BACT</name>
<keyword evidence="1" id="KW-1133">Transmembrane helix</keyword>
<proteinExistence type="predicted"/>
<dbReference type="InterPro" id="IPR032774">
    <property type="entry name" value="WG_beta_rep"/>
</dbReference>
<dbReference type="Proteomes" id="UP000464577">
    <property type="component" value="Chromosome"/>
</dbReference>
<reference evidence="2 3" key="1">
    <citation type="submission" date="2019-11" db="EMBL/GenBank/DDBJ databases">
        <title>Spirosoma endbachense sp. nov., isolated from a natural salt meadow.</title>
        <authorList>
            <person name="Rojas J."/>
            <person name="Ambika Manirajan B."/>
            <person name="Ratering S."/>
            <person name="Suarez C."/>
            <person name="Geissler-Plaum R."/>
            <person name="Schnell S."/>
        </authorList>
    </citation>
    <scope>NUCLEOTIDE SEQUENCE [LARGE SCALE GENOMIC DNA]</scope>
    <source>
        <strain evidence="2 3">I-24</strain>
    </source>
</reference>